<evidence type="ECO:0000256" key="1">
    <source>
        <dbReference type="SAM" id="Phobius"/>
    </source>
</evidence>
<keyword evidence="1" id="KW-0812">Transmembrane</keyword>
<evidence type="ECO:0000313" key="2">
    <source>
        <dbReference type="EMBL" id="GGE69722.1"/>
    </source>
</evidence>
<name>A0A917ARZ2_9BACI</name>
<keyword evidence="1" id="KW-0472">Membrane</keyword>
<gene>
    <name evidence="2" type="ORF">GCM10007140_19690</name>
</gene>
<comment type="caution">
    <text evidence="2">The sequence shown here is derived from an EMBL/GenBank/DDBJ whole genome shotgun (WGS) entry which is preliminary data.</text>
</comment>
<dbReference type="AlphaFoldDB" id="A0A917ARZ2"/>
<accession>A0A917ARZ2</accession>
<feature type="transmembrane region" description="Helical" evidence="1">
    <location>
        <begin position="6"/>
        <end position="25"/>
    </location>
</feature>
<evidence type="ECO:0000313" key="3">
    <source>
        <dbReference type="Proteomes" id="UP000605259"/>
    </source>
</evidence>
<dbReference type="Proteomes" id="UP000605259">
    <property type="component" value="Unassembled WGS sequence"/>
</dbReference>
<dbReference type="EMBL" id="BMFK01000001">
    <property type="protein sequence ID" value="GGE69722.1"/>
    <property type="molecule type" value="Genomic_DNA"/>
</dbReference>
<reference evidence="2" key="2">
    <citation type="submission" date="2020-09" db="EMBL/GenBank/DDBJ databases">
        <authorList>
            <person name="Sun Q."/>
            <person name="Zhou Y."/>
        </authorList>
    </citation>
    <scope>NUCLEOTIDE SEQUENCE</scope>
    <source>
        <strain evidence="2">CGMCC 1.12698</strain>
    </source>
</reference>
<sequence>MEKSKFIVLGALVMIVIVVGLIPFFQAEERTIQRAVEAAAAHTEDKGLSSFTTTSTEVLPKDSELGEAIIEVKGYADNKKDEEIIIYIDYSKKDKVVKSSLEE</sequence>
<keyword evidence="1" id="KW-1133">Transmembrane helix</keyword>
<organism evidence="2 3">
    <name type="scientific">Priestia taiwanensis</name>
    <dbReference type="NCBI Taxonomy" id="1347902"/>
    <lineage>
        <taxon>Bacteria</taxon>
        <taxon>Bacillati</taxon>
        <taxon>Bacillota</taxon>
        <taxon>Bacilli</taxon>
        <taxon>Bacillales</taxon>
        <taxon>Bacillaceae</taxon>
        <taxon>Priestia</taxon>
    </lineage>
</organism>
<dbReference type="RefSeq" id="WP_188388190.1">
    <property type="nucleotide sequence ID" value="NZ_BMFK01000001.1"/>
</dbReference>
<protein>
    <submittedName>
        <fullName evidence="2">Uncharacterized protein</fullName>
    </submittedName>
</protein>
<proteinExistence type="predicted"/>
<reference evidence="2" key="1">
    <citation type="journal article" date="2014" name="Int. J. Syst. Evol. Microbiol.">
        <title>Complete genome sequence of Corynebacterium casei LMG S-19264T (=DSM 44701T), isolated from a smear-ripened cheese.</title>
        <authorList>
            <consortium name="US DOE Joint Genome Institute (JGI-PGF)"/>
            <person name="Walter F."/>
            <person name="Albersmeier A."/>
            <person name="Kalinowski J."/>
            <person name="Ruckert C."/>
        </authorList>
    </citation>
    <scope>NUCLEOTIDE SEQUENCE</scope>
    <source>
        <strain evidence="2">CGMCC 1.12698</strain>
    </source>
</reference>
<keyword evidence="3" id="KW-1185">Reference proteome</keyword>